<dbReference type="GO" id="GO:0030983">
    <property type="term" value="F:mismatched DNA binding"/>
    <property type="evidence" value="ECO:0007669"/>
    <property type="project" value="InterPro"/>
</dbReference>
<dbReference type="Pfam" id="PF00855">
    <property type="entry name" value="PWWP"/>
    <property type="match status" value="1"/>
</dbReference>
<dbReference type="AlphaFoldDB" id="A0AAD7ZKK7"/>
<evidence type="ECO:0000256" key="4">
    <source>
        <dbReference type="ARBA" id="ARBA00022840"/>
    </source>
</evidence>
<dbReference type="InterPro" id="IPR007696">
    <property type="entry name" value="DNA_mismatch_repair_MutS_core"/>
</dbReference>
<dbReference type="EMBL" id="JASPKZ010007831">
    <property type="protein sequence ID" value="KAJ9582060.1"/>
    <property type="molecule type" value="Genomic_DNA"/>
</dbReference>
<feature type="compositionally biased region" description="Acidic residues" evidence="6">
    <location>
        <begin position="254"/>
        <end position="270"/>
    </location>
</feature>
<dbReference type="Gene3D" id="2.30.30.140">
    <property type="match status" value="1"/>
</dbReference>
<dbReference type="Proteomes" id="UP001233999">
    <property type="component" value="Unassembled WGS sequence"/>
</dbReference>
<evidence type="ECO:0000256" key="5">
    <source>
        <dbReference type="ARBA" id="ARBA00023125"/>
    </source>
</evidence>
<reference evidence="8" key="2">
    <citation type="submission" date="2023-05" db="EMBL/GenBank/DDBJ databases">
        <authorList>
            <person name="Fouks B."/>
        </authorList>
    </citation>
    <scope>NUCLEOTIDE SEQUENCE</scope>
    <source>
        <strain evidence="8">Stay&amp;Tobe</strain>
        <tissue evidence="8">Testes</tissue>
    </source>
</reference>
<dbReference type="Gene3D" id="3.40.1170.10">
    <property type="entry name" value="DNA repair protein MutS, domain I"/>
    <property type="match status" value="1"/>
</dbReference>
<dbReference type="InterPro" id="IPR000313">
    <property type="entry name" value="PWWP_dom"/>
</dbReference>
<dbReference type="InterPro" id="IPR007695">
    <property type="entry name" value="DNA_mismatch_repair_MutS-lik_N"/>
</dbReference>
<dbReference type="InterPro" id="IPR036187">
    <property type="entry name" value="DNA_mismatch_repair_MutS_sf"/>
</dbReference>
<comment type="caution">
    <text evidence="8">The sequence shown here is derived from an EMBL/GenBank/DDBJ whole genome shotgun (WGS) entry which is preliminary data.</text>
</comment>
<evidence type="ECO:0000256" key="2">
    <source>
        <dbReference type="ARBA" id="ARBA00022741"/>
    </source>
</evidence>
<dbReference type="Gene3D" id="1.10.1420.10">
    <property type="match status" value="2"/>
</dbReference>
<evidence type="ECO:0000256" key="1">
    <source>
        <dbReference type="ARBA" id="ARBA00006271"/>
    </source>
</evidence>
<name>A0AAD7ZKK7_DIPPU</name>
<dbReference type="CDD" id="cd05837">
    <property type="entry name" value="PWWP_MSH6"/>
    <property type="match status" value="1"/>
</dbReference>
<dbReference type="GO" id="GO:0005524">
    <property type="term" value="F:ATP binding"/>
    <property type="evidence" value="ECO:0007669"/>
    <property type="project" value="UniProtKB-KW"/>
</dbReference>
<dbReference type="InterPro" id="IPR045076">
    <property type="entry name" value="MutS"/>
</dbReference>
<keyword evidence="5" id="KW-0238">DNA-binding</keyword>
<dbReference type="FunFam" id="3.40.1170.10:FF:000002">
    <property type="entry name" value="DNA mismatch repair protein"/>
    <property type="match status" value="1"/>
</dbReference>
<keyword evidence="3" id="KW-0227">DNA damage</keyword>
<keyword evidence="2" id="KW-0547">Nucleotide-binding</keyword>
<dbReference type="Pfam" id="PF05188">
    <property type="entry name" value="MutS_II"/>
    <property type="match status" value="1"/>
</dbReference>
<comment type="similarity">
    <text evidence="1">Belongs to the DNA mismatch repair MutS family.</text>
</comment>
<evidence type="ECO:0000313" key="9">
    <source>
        <dbReference type="Proteomes" id="UP001233999"/>
    </source>
</evidence>
<dbReference type="InterPro" id="IPR016151">
    <property type="entry name" value="DNA_mismatch_repair_MutS_N"/>
</dbReference>
<accession>A0AAD7ZKK7</accession>
<feature type="compositionally biased region" description="Basic and acidic residues" evidence="6">
    <location>
        <begin position="233"/>
        <end position="247"/>
    </location>
</feature>
<evidence type="ECO:0000259" key="7">
    <source>
        <dbReference type="PROSITE" id="PS50812"/>
    </source>
</evidence>
<dbReference type="GO" id="GO:0140664">
    <property type="term" value="F:ATP-dependent DNA damage sensor activity"/>
    <property type="evidence" value="ECO:0007669"/>
    <property type="project" value="InterPro"/>
</dbReference>
<feature type="region of interest" description="Disordered" evidence="6">
    <location>
        <begin position="18"/>
        <end position="70"/>
    </location>
</feature>
<proteinExistence type="inferred from homology"/>
<dbReference type="PANTHER" id="PTHR11361">
    <property type="entry name" value="DNA MISMATCH REPAIR PROTEIN MUTS FAMILY MEMBER"/>
    <property type="match status" value="1"/>
</dbReference>
<keyword evidence="9" id="KW-1185">Reference proteome</keyword>
<feature type="compositionally biased region" description="Polar residues" evidence="6">
    <location>
        <begin position="20"/>
        <end position="36"/>
    </location>
</feature>
<dbReference type="PIRSF" id="PIRSF037677">
    <property type="entry name" value="DNA_mis_repair_Msh6"/>
    <property type="match status" value="1"/>
</dbReference>
<sequence>MSQKNTLFNYFTKSPKVVNDENSLSTGSKTPQSSKLVTPKSKNKKESKTPTSGSNKSNKTLTPFSASKKHKEDEGKEFNVCDIVWSKLDGYPWWPSLVCDHPKLKKHVRGNDIHVQFFDNPPTRAWVRKKYVEKYEEGKRKLAPTKEKEKEKWRAACSEADSTLKLSVPERNKLIVNFTDEESDSEGDVQDVEEVEDGEETDKENQDTQNEGQSPPQKKRRILVLDSEDSEDEYKPKKDELEQHSDSESASSGVEEDEVSGIETVDESEEGTPVKDNKKRKRSSQNKSSKKIKTPCELEGFSSSSPRLKDETKAKLALFSPKVSSDTKQNNAGDSESWPHLKLEFLKPNKIRDAKRRTPEDPDYDPRTLYIPEDFKKNLTPALRQWWEMKSQHFDCVLFFKVGKFYELFHMDAVTGATELGIQYMKGDNAHSGFPEIAYGRFSSSLIEKGYKVARIEQTETPEMMGERCKGMLKATKFDKVVKREICQITTKGTKVYSVLDGTPSGAECNYLLALTEKTVGDSTTFGVCFVDTSIGIFHMGQFIDDRHLSRLRTLLAHHPPVQILYERKVLSEKTMQLLNTSMASVLKEALASESEFWSASKTLSTLAEGGYFSAESNGLNWPEGFKQFLSEADSLGLSAHDDYELTVRALGACTWYLKSCFLDQQLLSMGQFDLYQPRDLIGTDEPVSVSVGKPSFSHHMVLDGVTLKNLDIVEDYSGEKEGTLLQKLELCCTPFGKRLLRQWICSPLCDIDSIKFRQDAISWLLENPSLVSDVRGILSQVPDLERMLSRIHTQGNALRSKNHPDSRAVFFEDHTYSKRKILDFLQTLNGFKSAEKVALMFQEKYETLSSKLLLQCSCNKDQDEAGKFPNLGEALQFFDTAFDHEEAKETGRINPSKGVDPEYDAVKEELRTIKKELDDYLNSQKSYFGCK</sequence>
<dbReference type="SUPFAM" id="SSF63748">
    <property type="entry name" value="Tudor/PWWP/MBT"/>
    <property type="match status" value="1"/>
</dbReference>
<dbReference type="SUPFAM" id="SSF55271">
    <property type="entry name" value="DNA repair protein MutS, domain I"/>
    <property type="match status" value="1"/>
</dbReference>
<gene>
    <name evidence="8" type="ORF">L9F63_003643</name>
</gene>
<dbReference type="Gene3D" id="3.30.420.110">
    <property type="entry name" value="MutS, connector domain"/>
    <property type="match status" value="1"/>
</dbReference>
<dbReference type="PROSITE" id="PS50812">
    <property type="entry name" value="PWWP"/>
    <property type="match status" value="1"/>
</dbReference>
<organism evidence="8 9">
    <name type="scientific">Diploptera punctata</name>
    <name type="common">Pacific beetle cockroach</name>
    <dbReference type="NCBI Taxonomy" id="6984"/>
    <lineage>
        <taxon>Eukaryota</taxon>
        <taxon>Metazoa</taxon>
        <taxon>Ecdysozoa</taxon>
        <taxon>Arthropoda</taxon>
        <taxon>Hexapoda</taxon>
        <taxon>Insecta</taxon>
        <taxon>Pterygota</taxon>
        <taxon>Neoptera</taxon>
        <taxon>Polyneoptera</taxon>
        <taxon>Dictyoptera</taxon>
        <taxon>Blattodea</taxon>
        <taxon>Blaberoidea</taxon>
        <taxon>Blaberidae</taxon>
        <taxon>Diplopterinae</taxon>
        <taxon>Diploptera</taxon>
    </lineage>
</organism>
<protein>
    <recommendedName>
        <fullName evidence="7">PWWP domain-containing protein</fullName>
    </recommendedName>
</protein>
<feature type="compositionally biased region" description="Polar residues" evidence="6">
    <location>
        <begin position="207"/>
        <end position="216"/>
    </location>
</feature>
<dbReference type="SUPFAM" id="SSF48334">
    <property type="entry name" value="DNA repair protein MutS, domain III"/>
    <property type="match status" value="1"/>
</dbReference>
<evidence type="ECO:0000256" key="6">
    <source>
        <dbReference type="SAM" id="MobiDB-lite"/>
    </source>
</evidence>
<feature type="compositionally biased region" description="Acidic residues" evidence="6">
    <location>
        <begin position="179"/>
        <end position="202"/>
    </location>
</feature>
<feature type="compositionally biased region" description="Basic residues" evidence="6">
    <location>
        <begin position="277"/>
        <end position="293"/>
    </location>
</feature>
<feature type="region of interest" description="Disordered" evidence="6">
    <location>
        <begin position="177"/>
        <end position="307"/>
    </location>
</feature>
<reference evidence="8" key="1">
    <citation type="journal article" date="2023" name="IScience">
        <title>Live-bearing cockroach genome reveals convergent evolutionary mechanisms linked to viviparity in insects and beyond.</title>
        <authorList>
            <person name="Fouks B."/>
            <person name="Harrison M.C."/>
            <person name="Mikhailova A.A."/>
            <person name="Marchal E."/>
            <person name="English S."/>
            <person name="Carruthers M."/>
            <person name="Jennings E.C."/>
            <person name="Chiamaka E.L."/>
            <person name="Frigard R.A."/>
            <person name="Pippel M."/>
            <person name="Attardo G.M."/>
            <person name="Benoit J.B."/>
            <person name="Bornberg-Bauer E."/>
            <person name="Tobe S.S."/>
        </authorList>
    </citation>
    <scope>NUCLEOTIDE SEQUENCE</scope>
    <source>
        <strain evidence="8">Stay&amp;Tobe</strain>
    </source>
</reference>
<feature type="domain" description="PWWP" evidence="7">
    <location>
        <begin position="80"/>
        <end position="138"/>
    </location>
</feature>
<dbReference type="PANTHER" id="PTHR11361:SF148">
    <property type="entry name" value="DNA MISMATCH REPAIR PROTEIN MSH6"/>
    <property type="match status" value="1"/>
</dbReference>
<feature type="non-terminal residue" evidence="8">
    <location>
        <position position="1"/>
    </location>
</feature>
<evidence type="ECO:0000313" key="8">
    <source>
        <dbReference type="EMBL" id="KAJ9582060.1"/>
    </source>
</evidence>
<evidence type="ECO:0000256" key="3">
    <source>
        <dbReference type="ARBA" id="ARBA00022763"/>
    </source>
</evidence>
<dbReference type="SUPFAM" id="SSF53150">
    <property type="entry name" value="DNA repair protein MutS, domain II"/>
    <property type="match status" value="1"/>
</dbReference>
<dbReference type="Pfam" id="PF01624">
    <property type="entry name" value="MutS_I"/>
    <property type="match status" value="1"/>
</dbReference>
<dbReference type="Pfam" id="PF05192">
    <property type="entry name" value="MutS_III"/>
    <property type="match status" value="1"/>
</dbReference>
<dbReference type="GO" id="GO:0006298">
    <property type="term" value="P:mismatch repair"/>
    <property type="evidence" value="ECO:0007669"/>
    <property type="project" value="InterPro"/>
</dbReference>
<dbReference type="SMART" id="SM00293">
    <property type="entry name" value="PWWP"/>
    <property type="match status" value="1"/>
</dbReference>
<feature type="compositionally biased region" description="Polar residues" evidence="6">
    <location>
        <begin position="49"/>
        <end position="65"/>
    </location>
</feature>
<dbReference type="GO" id="GO:0032301">
    <property type="term" value="C:MutSalpha complex"/>
    <property type="evidence" value="ECO:0007669"/>
    <property type="project" value="TreeGrafter"/>
</dbReference>
<dbReference type="InterPro" id="IPR036678">
    <property type="entry name" value="MutS_con_dom_sf"/>
</dbReference>
<keyword evidence="4" id="KW-0067">ATP-binding</keyword>
<dbReference type="InterPro" id="IPR017261">
    <property type="entry name" value="DNA_mismatch_repair_MutS/MSH"/>
</dbReference>
<dbReference type="InterPro" id="IPR007860">
    <property type="entry name" value="DNA_mmatch_repair_MutS_con_dom"/>
</dbReference>